<protein>
    <submittedName>
        <fullName evidence="6">Aminotransferase, class I/classII</fullName>
    </submittedName>
</protein>
<dbReference type="PIRSF" id="PIRSF000517">
    <property type="entry name" value="Tyr_transaminase"/>
    <property type="match status" value="1"/>
</dbReference>
<evidence type="ECO:0000313" key="6">
    <source>
        <dbReference type="EMBL" id="KAK6919106.1"/>
    </source>
</evidence>
<dbReference type="PRINTS" id="PR00753">
    <property type="entry name" value="ACCSYNTHASE"/>
</dbReference>
<keyword evidence="6" id="KW-0808">Transferase</keyword>
<dbReference type="InterPro" id="IPR015422">
    <property type="entry name" value="PyrdxlP-dep_Trfase_small"/>
</dbReference>
<dbReference type="PANTHER" id="PTHR45744">
    <property type="entry name" value="TYROSINE AMINOTRANSFERASE"/>
    <property type="match status" value="1"/>
</dbReference>
<dbReference type="Gene3D" id="3.90.1150.10">
    <property type="entry name" value="Aspartate Aminotransferase, domain 1"/>
    <property type="match status" value="1"/>
</dbReference>
<evidence type="ECO:0000256" key="2">
    <source>
        <dbReference type="ARBA" id="ARBA00007441"/>
    </source>
</evidence>
<dbReference type="GO" id="GO:0030170">
    <property type="term" value="F:pyridoxal phosphate binding"/>
    <property type="evidence" value="ECO:0007669"/>
    <property type="project" value="InterPro"/>
</dbReference>
<reference evidence="6 7" key="1">
    <citation type="submission" date="2023-12" db="EMBL/GenBank/DDBJ databases">
        <title>A high-quality genome assembly for Dillenia turbinata (Dilleniales).</title>
        <authorList>
            <person name="Chanderbali A."/>
        </authorList>
    </citation>
    <scope>NUCLEOTIDE SEQUENCE [LARGE SCALE GENOMIC DNA]</scope>
    <source>
        <strain evidence="6">LSX21</strain>
        <tissue evidence="6">Leaf</tissue>
    </source>
</reference>
<evidence type="ECO:0000313" key="7">
    <source>
        <dbReference type="Proteomes" id="UP001370490"/>
    </source>
</evidence>
<dbReference type="InterPro" id="IPR004839">
    <property type="entry name" value="Aminotransferase_I/II_large"/>
</dbReference>
<comment type="similarity">
    <text evidence="2">Belongs to the class-I pyridoxal-phosphate-dependent aminotransferase family.</text>
</comment>
<dbReference type="EMBL" id="JBAMMX010000022">
    <property type="protein sequence ID" value="KAK6919106.1"/>
    <property type="molecule type" value="Genomic_DNA"/>
</dbReference>
<dbReference type="Gene3D" id="3.40.640.10">
    <property type="entry name" value="Type I PLP-dependent aspartate aminotransferase-like (Major domain)"/>
    <property type="match status" value="1"/>
</dbReference>
<sequence>MENGDAKWRFRGNKQLRSDSAMNVTIRSVRQEIMSRLNPQDERPVIPMAQGDPSYFSCFRTAPVAEDAIVESVRSAKFNCYSPIVGIPPARRAVAEHLSKDLPFELSPDNVYITVGCTQAIEIILTVLTNPGSNVLIPRPGYPYYESWAAFTHLEVRHYDLLPEKGWEVDLDSVEALADQNTAAIVIINPGNPCGSVFSAEHLEKIAKLASQLGIMVIADEVYDHLVFGSKPFVPMGVFASIAPVVTVGSLSKRWIVPGWRLGWLVLNDPIGILRKSGIIESIENLLNISADPVTFVQGALPQILEKTGGDFFSKIKSLLRENSDICYDMIKEIPCIDCPHKPEGSMFAMVKLNLSLLEGIESDMGFCLMLSSEESVVALPGFTVGMSGWLRIMFAMEPSSLKDGLHRIKAFCQRHGKE</sequence>
<name>A0AAN8UWW6_9MAGN</name>
<evidence type="ECO:0000259" key="5">
    <source>
        <dbReference type="Pfam" id="PF00155"/>
    </source>
</evidence>
<accession>A0AAN8UWW6</accession>
<evidence type="ECO:0000256" key="4">
    <source>
        <dbReference type="PIRSR" id="PIRSR000517-1"/>
    </source>
</evidence>
<dbReference type="InterPro" id="IPR015421">
    <property type="entry name" value="PyrdxlP-dep_Trfase_major"/>
</dbReference>
<dbReference type="SUPFAM" id="SSF53383">
    <property type="entry name" value="PLP-dependent transferases"/>
    <property type="match status" value="1"/>
</dbReference>
<feature type="domain" description="Aminotransferase class I/classII large" evidence="5">
    <location>
        <begin position="44"/>
        <end position="409"/>
    </location>
</feature>
<comment type="caution">
    <text evidence="6">The sequence shown here is derived from an EMBL/GenBank/DDBJ whole genome shotgun (WGS) entry which is preliminary data.</text>
</comment>
<feature type="non-terminal residue" evidence="6">
    <location>
        <position position="419"/>
    </location>
</feature>
<keyword evidence="3" id="KW-0663">Pyridoxal phosphate</keyword>
<keyword evidence="6" id="KW-0032">Aminotransferase</keyword>
<evidence type="ECO:0000256" key="1">
    <source>
        <dbReference type="ARBA" id="ARBA00001933"/>
    </source>
</evidence>
<dbReference type="GO" id="GO:0004838">
    <property type="term" value="F:L-tyrosine-2-oxoglutarate transaminase activity"/>
    <property type="evidence" value="ECO:0007669"/>
    <property type="project" value="TreeGrafter"/>
</dbReference>
<dbReference type="Pfam" id="PF00155">
    <property type="entry name" value="Aminotran_1_2"/>
    <property type="match status" value="1"/>
</dbReference>
<dbReference type="CDD" id="cd00609">
    <property type="entry name" value="AAT_like"/>
    <property type="match status" value="1"/>
</dbReference>
<feature type="modified residue" description="N6-(pyridoxal phosphate)lysine" evidence="4">
    <location>
        <position position="253"/>
    </location>
</feature>
<dbReference type="InterPro" id="IPR005958">
    <property type="entry name" value="TyrNic_aminoTrfase"/>
</dbReference>
<dbReference type="InterPro" id="IPR015424">
    <property type="entry name" value="PyrdxlP-dep_Trfase"/>
</dbReference>
<organism evidence="6 7">
    <name type="scientific">Dillenia turbinata</name>
    <dbReference type="NCBI Taxonomy" id="194707"/>
    <lineage>
        <taxon>Eukaryota</taxon>
        <taxon>Viridiplantae</taxon>
        <taxon>Streptophyta</taxon>
        <taxon>Embryophyta</taxon>
        <taxon>Tracheophyta</taxon>
        <taxon>Spermatophyta</taxon>
        <taxon>Magnoliopsida</taxon>
        <taxon>eudicotyledons</taxon>
        <taxon>Gunneridae</taxon>
        <taxon>Pentapetalae</taxon>
        <taxon>Dilleniales</taxon>
        <taxon>Dilleniaceae</taxon>
        <taxon>Dillenia</taxon>
    </lineage>
</organism>
<dbReference type="FunFam" id="3.40.640.10:FF:000048">
    <property type="entry name" value="tyrosine aminotransferase"/>
    <property type="match status" value="1"/>
</dbReference>
<dbReference type="GO" id="GO:0006572">
    <property type="term" value="P:L-tyrosine catabolic process"/>
    <property type="evidence" value="ECO:0007669"/>
    <property type="project" value="TreeGrafter"/>
</dbReference>
<dbReference type="AlphaFoldDB" id="A0AAN8UWW6"/>
<proteinExistence type="inferred from homology"/>
<keyword evidence="7" id="KW-1185">Reference proteome</keyword>
<dbReference type="Proteomes" id="UP001370490">
    <property type="component" value="Unassembled WGS sequence"/>
</dbReference>
<dbReference type="NCBIfam" id="TIGR01265">
    <property type="entry name" value="tyr_nico_aTase"/>
    <property type="match status" value="1"/>
</dbReference>
<gene>
    <name evidence="6" type="ORF">RJ641_017528</name>
</gene>
<dbReference type="PANTHER" id="PTHR45744:SF11">
    <property type="entry name" value="TYROSINE AMINOTRANSFERASE"/>
    <property type="match status" value="1"/>
</dbReference>
<evidence type="ECO:0000256" key="3">
    <source>
        <dbReference type="ARBA" id="ARBA00022898"/>
    </source>
</evidence>
<comment type="cofactor">
    <cofactor evidence="1 4">
        <name>pyridoxal 5'-phosphate</name>
        <dbReference type="ChEBI" id="CHEBI:597326"/>
    </cofactor>
</comment>